<dbReference type="CDD" id="cd00158">
    <property type="entry name" value="RHOD"/>
    <property type="match status" value="1"/>
</dbReference>
<keyword evidence="3" id="KW-1185">Reference proteome</keyword>
<comment type="caution">
    <text evidence="2">The sequence shown here is derived from an EMBL/GenBank/DDBJ whole genome shotgun (WGS) entry which is preliminary data.</text>
</comment>
<dbReference type="PANTHER" id="PTHR45431:SF3">
    <property type="entry name" value="RHODANESE-LIKE DOMAIN-CONTAINING PROTEIN 15, CHLOROPLASTIC"/>
    <property type="match status" value="1"/>
</dbReference>
<evidence type="ECO:0000313" key="3">
    <source>
        <dbReference type="Proteomes" id="UP000477488"/>
    </source>
</evidence>
<dbReference type="SMART" id="SM00450">
    <property type="entry name" value="RHOD"/>
    <property type="match status" value="1"/>
</dbReference>
<dbReference type="Proteomes" id="UP000477488">
    <property type="component" value="Unassembled WGS sequence"/>
</dbReference>
<dbReference type="Gene3D" id="3.40.250.10">
    <property type="entry name" value="Rhodanese-like domain"/>
    <property type="match status" value="1"/>
</dbReference>
<sequence length="151" mass="16349">MIRHPFPSLVAAVARRIPAARRPLVRAVFCAVFCALLYAWPCAAQAKDISAREAAALLQSPPAGLLILDVRTPGEFRQGHLPGARNMDFFGGRFDLDAAALPKDHPVLLYCRTGQRSAGAAEALEQVGVKNILHMNQGIEAWEKAGLPLEK</sequence>
<proteinExistence type="predicted"/>
<dbReference type="InterPro" id="IPR001763">
    <property type="entry name" value="Rhodanese-like_dom"/>
</dbReference>
<dbReference type="InterPro" id="IPR036873">
    <property type="entry name" value="Rhodanese-like_dom_sf"/>
</dbReference>
<feature type="domain" description="Rhodanese" evidence="1">
    <location>
        <begin position="61"/>
        <end position="151"/>
    </location>
</feature>
<dbReference type="EMBL" id="VUMH01000007">
    <property type="protein sequence ID" value="MSS28048.1"/>
    <property type="molecule type" value="Genomic_DNA"/>
</dbReference>
<dbReference type="PANTHER" id="PTHR45431">
    <property type="entry name" value="RHODANESE-LIKE DOMAIN-CONTAINING PROTEIN 15, CHLOROPLASTIC"/>
    <property type="match status" value="1"/>
</dbReference>
<dbReference type="SUPFAM" id="SSF52821">
    <property type="entry name" value="Rhodanese/Cell cycle control phosphatase"/>
    <property type="match status" value="1"/>
</dbReference>
<reference evidence="2 3" key="1">
    <citation type="submission" date="2019-09" db="EMBL/GenBank/DDBJ databases">
        <title>In-depth cultivation of the pig gut microbiome towards novel bacterial diversity and tailored functional studies.</title>
        <authorList>
            <person name="Wylensek D."/>
            <person name="Hitch T.C.A."/>
            <person name="Clavel T."/>
        </authorList>
    </citation>
    <scope>NUCLEOTIDE SEQUENCE [LARGE SCALE GENOMIC DNA]</scope>
    <source>
        <strain evidence="2 3">PG-178-WT-4</strain>
    </source>
</reference>
<dbReference type="PROSITE" id="PS50206">
    <property type="entry name" value="RHODANESE_3"/>
    <property type="match status" value="1"/>
</dbReference>
<organism evidence="2 3">
    <name type="scientific">Desulfovibrio porci</name>
    <dbReference type="NCBI Taxonomy" id="2605782"/>
    <lineage>
        <taxon>Bacteria</taxon>
        <taxon>Pseudomonadati</taxon>
        <taxon>Thermodesulfobacteriota</taxon>
        <taxon>Desulfovibrionia</taxon>
        <taxon>Desulfovibrionales</taxon>
        <taxon>Desulfovibrionaceae</taxon>
        <taxon>Desulfovibrio</taxon>
    </lineage>
</organism>
<gene>
    <name evidence="2" type="ORF">FYJ44_08335</name>
</gene>
<evidence type="ECO:0000313" key="2">
    <source>
        <dbReference type="EMBL" id="MSS28048.1"/>
    </source>
</evidence>
<name>A0A6L5XLP7_9BACT</name>
<protein>
    <submittedName>
        <fullName evidence="2">Rhodanese-like domain-containing protein</fullName>
    </submittedName>
</protein>
<accession>A0A6L5XLP7</accession>
<dbReference type="RefSeq" id="WP_154511073.1">
    <property type="nucleotide sequence ID" value="NZ_JAXELC010000052.1"/>
</dbReference>
<dbReference type="Pfam" id="PF00581">
    <property type="entry name" value="Rhodanese"/>
    <property type="match status" value="1"/>
</dbReference>
<dbReference type="AlphaFoldDB" id="A0A6L5XLP7"/>
<evidence type="ECO:0000259" key="1">
    <source>
        <dbReference type="PROSITE" id="PS50206"/>
    </source>
</evidence>
<dbReference type="InterPro" id="IPR052367">
    <property type="entry name" value="Thiosulfate_ST/Rhodanese-like"/>
</dbReference>